<dbReference type="RefSeq" id="WP_156017391.1">
    <property type="nucleotide sequence ID" value="NZ_WGGD01000005.1"/>
</dbReference>
<keyword evidence="3" id="KW-1185">Reference proteome</keyword>
<dbReference type="AlphaFoldDB" id="A0A6A9QNJ6"/>
<proteinExistence type="predicted"/>
<organism evidence="2 3">
    <name type="scientific">Sulfuracidifex metallicus DSM 6482 = JCM 9184</name>
    <dbReference type="NCBI Taxonomy" id="523847"/>
    <lineage>
        <taxon>Archaea</taxon>
        <taxon>Thermoproteota</taxon>
        <taxon>Thermoprotei</taxon>
        <taxon>Sulfolobales</taxon>
        <taxon>Sulfolobaceae</taxon>
        <taxon>Sulfuracidifex</taxon>
    </lineage>
</organism>
<dbReference type="Proteomes" id="UP000470772">
    <property type="component" value="Unassembled WGS sequence"/>
</dbReference>
<protein>
    <submittedName>
        <fullName evidence="2">Uncharacterized protein</fullName>
    </submittedName>
</protein>
<feature type="transmembrane region" description="Helical" evidence="1">
    <location>
        <begin position="348"/>
        <end position="368"/>
    </location>
</feature>
<dbReference type="EMBL" id="WGGD01000005">
    <property type="protein sequence ID" value="MUN29719.1"/>
    <property type="molecule type" value="Genomic_DNA"/>
</dbReference>
<keyword evidence="1" id="KW-1133">Transmembrane helix</keyword>
<evidence type="ECO:0000313" key="2">
    <source>
        <dbReference type="EMBL" id="MUN29719.1"/>
    </source>
</evidence>
<gene>
    <name evidence="2" type="ORF">GC250_09785</name>
</gene>
<evidence type="ECO:0000313" key="3">
    <source>
        <dbReference type="Proteomes" id="UP000470772"/>
    </source>
</evidence>
<accession>A0A6A9QNJ6</accession>
<comment type="caution">
    <text evidence="2">The sequence shown here is derived from an EMBL/GenBank/DDBJ whole genome shotgun (WGS) entry which is preliminary data.</text>
</comment>
<evidence type="ECO:0000256" key="1">
    <source>
        <dbReference type="SAM" id="Phobius"/>
    </source>
</evidence>
<keyword evidence="1" id="KW-0812">Transmembrane</keyword>
<reference evidence="2 3" key="1">
    <citation type="submission" date="2019-10" db="EMBL/GenBank/DDBJ databases">
        <title>Sequencing and Assembly of Multiple Reported Metal-Biooxidizing Members of the Extremely Thermoacidophilic Archaeal Family Sulfolobaceae.</title>
        <authorList>
            <person name="Counts J.A."/>
            <person name="Kelly R.M."/>
        </authorList>
    </citation>
    <scope>NUCLEOTIDE SEQUENCE [LARGE SCALE GENOMIC DNA]</scope>
    <source>
        <strain evidence="2 3">DSM 6482</strain>
    </source>
</reference>
<sequence>MSSSYDYGYEFGYVHADGVEALITFYNTSLAYVSPYFSVQENVCLNLGVPAFVQNVISCSYTIEQYPNYSVNKTFTWETSIFFDGEYHITSHQVEGNRFNLTTTWINTNNGTLITFCESNFTDSNKVTCLVPLHFLAIIYPGYYAGTVISGYGNSATAYLGKGFNVSIQQFYRYHGEWFVPPVAFSGYPNTGESAVNGSAHFYDGKVWVTWGNEGIQELYNYSVVIVNDSVYTFPQNSLWFQNGKPFINNTNDCGEIAPFFYFNHSFSPQKRIQLRFARPTVVDGVKGETFYLPFPEYVYERENGSCIPLYVSSNMTFQSCQSSFLNKATSSTSSSTSLTQESNGLKLIKFSILIAFFIFNIVAIVLLKRKKV</sequence>
<name>A0A6A9QNJ6_SULME</name>
<keyword evidence="1" id="KW-0472">Membrane</keyword>